<evidence type="ECO:0000259" key="2">
    <source>
        <dbReference type="Pfam" id="PF02965"/>
    </source>
</evidence>
<gene>
    <name evidence="3" type="ORF">ENO08_07235</name>
</gene>
<protein>
    <recommendedName>
        <fullName evidence="2">AdoMet activation domain-containing protein</fullName>
    </recommendedName>
</protein>
<feature type="region of interest" description="Disordered" evidence="1">
    <location>
        <begin position="24"/>
        <end position="50"/>
    </location>
</feature>
<accession>A0A7V2AVZ5</accession>
<feature type="domain" description="AdoMet activation" evidence="2">
    <location>
        <begin position="93"/>
        <end position="200"/>
    </location>
</feature>
<dbReference type="GO" id="GO:0008705">
    <property type="term" value="F:methionine synthase activity"/>
    <property type="evidence" value="ECO:0007669"/>
    <property type="project" value="InterPro"/>
</dbReference>
<evidence type="ECO:0000313" key="3">
    <source>
        <dbReference type="EMBL" id="HER44234.1"/>
    </source>
</evidence>
<feature type="compositionally biased region" description="Basic and acidic residues" evidence="1">
    <location>
        <begin position="39"/>
        <end position="50"/>
    </location>
</feature>
<dbReference type="SUPFAM" id="SSF56507">
    <property type="entry name" value="Methionine synthase activation domain-like"/>
    <property type="match status" value="1"/>
</dbReference>
<dbReference type="AlphaFoldDB" id="A0A7V2AVZ5"/>
<dbReference type="Proteomes" id="UP000886069">
    <property type="component" value="Unassembled WGS sequence"/>
</dbReference>
<dbReference type="Gene3D" id="3.40.109.40">
    <property type="match status" value="1"/>
</dbReference>
<proteinExistence type="predicted"/>
<comment type="caution">
    <text evidence="3">The sequence shown here is derived from an EMBL/GenBank/DDBJ whole genome shotgun (WGS) entry which is preliminary data.</text>
</comment>
<name>A0A7V2AVZ5_UNCEI</name>
<reference evidence="3" key="1">
    <citation type="journal article" date="2020" name="mSystems">
        <title>Genome- and Community-Level Interaction Insights into Carbon Utilization and Element Cycling Functions of Hydrothermarchaeota in Hydrothermal Sediment.</title>
        <authorList>
            <person name="Zhou Z."/>
            <person name="Liu Y."/>
            <person name="Xu W."/>
            <person name="Pan J."/>
            <person name="Luo Z.H."/>
            <person name="Li M."/>
        </authorList>
    </citation>
    <scope>NUCLEOTIDE SEQUENCE [LARGE SCALE GENOMIC DNA]</scope>
    <source>
        <strain evidence="3">SpSt-1233</strain>
    </source>
</reference>
<evidence type="ECO:0000256" key="1">
    <source>
        <dbReference type="SAM" id="MobiDB-lite"/>
    </source>
</evidence>
<dbReference type="InterPro" id="IPR037010">
    <property type="entry name" value="VitB12-dep_Met_synth_activ_sf"/>
</dbReference>
<sequence>MEPVILTDFEIEIQRAEVRRLLGRRGDSGADPGAGGAGKRAEAGDAGRPERVERALDDAIDRACELLRTAGVYVVGTGKDLEGSRVFVDLERVAYCVCTIGSALEDEVTRLSDDGELLRAVLLDAAGSVAAEAAADYMDRCIQEEAAGLGLKTSCRASPGYGDWDIREQAKLFRLVPAERIGVTLSESSMMTPRKSVSFAIHIAERPARLRSENSCRNCDRTDCPYRLLE</sequence>
<organism evidence="3">
    <name type="scientific">Eiseniibacteriota bacterium</name>
    <dbReference type="NCBI Taxonomy" id="2212470"/>
    <lineage>
        <taxon>Bacteria</taxon>
        <taxon>Candidatus Eiseniibacteriota</taxon>
    </lineage>
</organism>
<dbReference type="Pfam" id="PF02965">
    <property type="entry name" value="Met_synt_B12"/>
    <property type="match status" value="1"/>
</dbReference>
<dbReference type="InterPro" id="IPR004223">
    <property type="entry name" value="VitB12-dep_Met_synth_activ_dom"/>
</dbReference>
<dbReference type="EMBL" id="DSEC01000515">
    <property type="protein sequence ID" value="HER44234.1"/>
    <property type="molecule type" value="Genomic_DNA"/>
</dbReference>